<comment type="caution">
    <text evidence="2">The sequence shown here is derived from an EMBL/GenBank/DDBJ whole genome shotgun (WGS) entry which is preliminary data.</text>
</comment>
<dbReference type="OrthoDB" id="196625at2"/>
<keyword evidence="3" id="KW-1185">Reference proteome</keyword>
<dbReference type="AlphaFoldDB" id="A0A327KTV0"/>
<dbReference type="SUPFAM" id="SSF52980">
    <property type="entry name" value="Restriction endonuclease-like"/>
    <property type="match status" value="1"/>
</dbReference>
<accession>A0A327KTV0</accession>
<name>A0A327KTV0_9BRAD</name>
<protein>
    <recommendedName>
        <fullName evidence="1">Putative restriction endonuclease domain-containing protein</fullName>
    </recommendedName>
</protein>
<dbReference type="Proteomes" id="UP000248863">
    <property type="component" value="Unassembled WGS sequence"/>
</dbReference>
<feature type="domain" description="Putative restriction endonuclease" evidence="1">
    <location>
        <begin position="20"/>
        <end position="171"/>
    </location>
</feature>
<dbReference type="PANTHER" id="PTHR35400">
    <property type="entry name" value="SLR1083 PROTEIN"/>
    <property type="match status" value="1"/>
</dbReference>
<dbReference type="InterPro" id="IPR008538">
    <property type="entry name" value="Uma2"/>
</dbReference>
<evidence type="ECO:0000313" key="3">
    <source>
        <dbReference type="Proteomes" id="UP000248863"/>
    </source>
</evidence>
<dbReference type="PANTHER" id="PTHR35400:SF3">
    <property type="entry name" value="SLL1072 PROTEIN"/>
    <property type="match status" value="1"/>
</dbReference>
<dbReference type="Gene3D" id="3.90.1570.10">
    <property type="entry name" value="tt1808, chain A"/>
    <property type="match status" value="1"/>
</dbReference>
<gene>
    <name evidence="2" type="ORF">CH338_04315</name>
</gene>
<reference evidence="2 3" key="1">
    <citation type="submission" date="2017-07" db="EMBL/GenBank/DDBJ databases">
        <title>Draft Genome Sequences of Select Purple Nonsulfur Bacteria.</title>
        <authorList>
            <person name="Lasarre B."/>
            <person name="Mckinlay J.B."/>
        </authorList>
    </citation>
    <scope>NUCLEOTIDE SEQUENCE [LARGE SCALE GENOMIC DNA]</scope>
    <source>
        <strain evidence="2 3">DSM 11907</strain>
    </source>
</reference>
<proteinExistence type="predicted"/>
<dbReference type="InterPro" id="IPR012296">
    <property type="entry name" value="Nuclease_put_TT1808"/>
</dbReference>
<organism evidence="2 3">
    <name type="scientific">Rhodoplanes elegans</name>
    <dbReference type="NCBI Taxonomy" id="29408"/>
    <lineage>
        <taxon>Bacteria</taxon>
        <taxon>Pseudomonadati</taxon>
        <taxon>Pseudomonadota</taxon>
        <taxon>Alphaproteobacteria</taxon>
        <taxon>Hyphomicrobiales</taxon>
        <taxon>Nitrobacteraceae</taxon>
        <taxon>Rhodoplanes</taxon>
    </lineage>
</organism>
<dbReference type="Pfam" id="PF05685">
    <property type="entry name" value="Uma2"/>
    <property type="match status" value="1"/>
</dbReference>
<evidence type="ECO:0000259" key="1">
    <source>
        <dbReference type="Pfam" id="PF05685"/>
    </source>
</evidence>
<dbReference type="EMBL" id="NPEU01000026">
    <property type="protein sequence ID" value="RAI41073.1"/>
    <property type="molecule type" value="Genomic_DNA"/>
</dbReference>
<dbReference type="InterPro" id="IPR011335">
    <property type="entry name" value="Restrct_endonuc-II-like"/>
</dbReference>
<dbReference type="CDD" id="cd06260">
    <property type="entry name" value="DUF820-like"/>
    <property type="match status" value="1"/>
</dbReference>
<evidence type="ECO:0000313" key="2">
    <source>
        <dbReference type="EMBL" id="RAI41073.1"/>
    </source>
</evidence>
<sequence length="179" mass="20018">MRRRWSVAEIEAMVKAGVLAEDERFELIGGEVVPMSPKGLRHERIKVSLALYWVPRLPGDLAVAQETTFRLDPDTFLEPDFVFFRRADGLANLTAETALAAVEVSDSSLVYDLGRKARLYAAFGIREVVVIEADGLVAHLHRSPGPEGFREKVTIRPDEPLRLGFAPTLELRLRDLPLV</sequence>